<feature type="region of interest" description="Disordered" evidence="1">
    <location>
        <begin position="1"/>
        <end position="53"/>
    </location>
</feature>
<reference evidence="2" key="1">
    <citation type="submission" date="2022-03" db="EMBL/GenBank/DDBJ databases">
        <authorList>
            <person name="Alioto T."/>
            <person name="Alioto T."/>
            <person name="Gomez Garrido J."/>
        </authorList>
    </citation>
    <scope>NUCLEOTIDE SEQUENCE</scope>
</reference>
<dbReference type="AlphaFoldDB" id="A0AAD1VQZ9"/>
<protein>
    <submittedName>
        <fullName evidence="2">Uncharacterized protein</fullName>
    </submittedName>
</protein>
<evidence type="ECO:0000313" key="2">
    <source>
        <dbReference type="EMBL" id="CAH2250787.1"/>
    </source>
</evidence>
<dbReference type="Proteomes" id="UP001295444">
    <property type="component" value="Chromosome 02"/>
</dbReference>
<sequence length="176" mass="19848">MVPAQEDSDLASEESNRDEPQYTAKQGDTNKTPPPADWRQTSRRAIPETHPDLTPASKAYIQNMLAEIKAFFTADTALWRKDMGVMTARLRMLEEAGDTTRGKQDDLKAEVGKLKQANLTMESRLAVLEDSKRQQNLRVRGVPEDAAEAEIPHYFRRLISSMLPQPKAKAIHLAYN</sequence>
<organism evidence="2 3">
    <name type="scientific">Pelobates cultripes</name>
    <name type="common">Western spadefoot toad</name>
    <dbReference type="NCBI Taxonomy" id="61616"/>
    <lineage>
        <taxon>Eukaryota</taxon>
        <taxon>Metazoa</taxon>
        <taxon>Chordata</taxon>
        <taxon>Craniata</taxon>
        <taxon>Vertebrata</taxon>
        <taxon>Euteleostomi</taxon>
        <taxon>Amphibia</taxon>
        <taxon>Batrachia</taxon>
        <taxon>Anura</taxon>
        <taxon>Pelobatoidea</taxon>
        <taxon>Pelobatidae</taxon>
        <taxon>Pelobates</taxon>
    </lineage>
</organism>
<evidence type="ECO:0000256" key="1">
    <source>
        <dbReference type="SAM" id="MobiDB-lite"/>
    </source>
</evidence>
<name>A0AAD1VQZ9_PELCU</name>
<proteinExistence type="predicted"/>
<keyword evidence="3" id="KW-1185">Reference proteome</keyword>
<dbReference type="EMBL" id="OW240913">
    <property type="protein sequence ID" value="CAH2250787.1"/>
    <property type="molecule type" value="Genomic_DNA"/>
</dbReference>
<accession>A0AAD1VQZ9</accession>
<evidence type="ECO:0000313" key="3">
    <source>
        <dbReference type="Proteomes" id="UP001295444"/>
    </source>
</evidence>
<feature type="compositionally biased region" description="Acidic residues" evidence="1">
    <location>
        <begin position="1"/>
        <end position="12"/>
    </location>
</feature>
<gene>
    <name evidence="2" type="ORF">PECUL_23A035485</name>
</gene>